<reference evidence="10" key="1">
    <citation type="submission" date="2021-01" db="EMBL/GenBank/DDBJ databases">
        <title>Metabolic potential, ecology and presence of endohyphal bacteria is reflected in genomic diversity of Mucoromycotina.</title>
        <authorList>
            <person name="Muszewska A."/>
            <person name="Okrasinska A."/>
            <person name="Steczkiewicz K."/>
            <person name="Drgas O."/>
            <person name="Orlowska M."/>
            <person name="Perlinska-Lenart U."/>
            <person name="Aleksandrzak-Piekarczyk T."/>
            <person name="Szatraj K."/>
            <person name="Zielenkiewicz U."/>
            <person name="Pilsyk S."/>
            <person name="Malc E."/>
            <person name="Mieczkowski P."/>
            <person name="Kruszewska J.S."/>
            <person name="Biernat P."/>
            <person name="Pawlowska J."/>
        </authorList>
    </citation>
    <scope>NUCLEOTIDE SEQUENCE</scope>
    <source>
        <strain evidence="10">WA0000018081</strain>
    </source>
</reference>
<feature type="transmembrane region" description="Helical" evidence="8">
    <location>
        <begin position="76"/>
        <end position="100"/>
    </location>
</feature>
<dbReference type="Proteomes" id="UP000613177">
    <property type="component" value="Unassembled WGS sequence"/>
</dbReference>
<dbReference type="SUPFAM" id="SSF103473">
    <property type="entry name" value="MFS general substrate transporter"/>
    <property type="match status" value="1"/>
</dbReference>
<evidence type="ECO:0000259" key="9">
    <source>
        <dbReference type="PROSITE" id="PS50850"/>
    </source>
</evidence>
<protein>
    <recommendedName>
        <fullName evidence="9">Major facilitator superfamily (MFS) profile domain-containing protein</fullName>
    </recommendedName>
</protein>
<dbReference type="Pfam" id="PF00083">
    <property type="entry name" value="Sugar_tr"/>
    <property type="match status" value="1"/>
</dbReference>
<feature type="transmembrane region" description="Helical" evidence="8">
    <location>
        <begin position="431"/>
        <end position="454"/>
    </location>
</feature>
<dbReference type="PANTHER" id="PTHR48022:SF2">
    <property type="entry name" value="PLASTIDIC GLUCOSE TRANSPORTER 4"/>
    <property type="match status" value="1"/>
</dbReference>
<dbReference type="GO" id="GO:0005351">
    <property type="term" value="F:carbohydrate:proton symporter activity"/>
    <property type="evidence" value="ECO:0007669"/>
    <property type="project" value="TreeGrafter"/>
</dbReference>
<comment type="subcellular location">
    <subcellularLocation>
        <location evidence="1">Membrane</location>
        <topology evidence="1">Multi-pass membrane protein</topology>
    </subcellularLocation>
</comment>
<evidence type="ECO:0000256" key="1">
    <source>
        <dbReference type="ARBA" id="ARBA00004141"/>
    </source>
</evidence>
<evidence type="ECO:0000313" key="10">
    <source>
        <dbReference type="EMBL" id="KAG2236910.1"/>
    </source>
</evidence>
<sequence>MSAKQQVDEEFKNYGGVDQDSAYTTAPPKFRKAVYVSSMVAAVGGFICGYDTGAVSGILAMPIFQNNFFTEENITYLQGLLLALYLMTAALGAFSSGYFCDRFSRKYCIMAASAIFSVGILLQIIGVNFGVLLAGRLIGGFGSGTMTNAIPLYHSEIAPADIRGRLISFFTLMATFGQVAGYFTTFGTSYVDSNWSWRGPWLLHLIVCVLFGISMTNLPFSPRWLIDKERYEEAKQVLVELHEVPGTHPLVMEEYQNIVTEIKFERSLGDRTYLELFQGSNLKRTLLAFFISISTSFTGNVAIWYYAPQIFQSAGLDDTSTSIAATGGTGILSFVAAFISLQYFIDKVGRRPVFLIGASVMGISMFVVGAMFHAYTVVDVNTYSVTITNPYARNTIIAFLYIFIATFQFSWGTASYVYPAEIFNMRTRAKGLALTYGLNWAFSILITYCVPLFIAHTVSGVYFFFGSCCCVCFIGCCFIPETKGKTLEEMEELFGANIKGCPSYQQWVVAAESLYPYLADQDNACVAMM</sequence>
<dbReference type="NCBIfam" id="TIGR00879">
    <property type="entry name" value="SP"/>
    <property type="match status" value="1"/>
</dbReference>
<dbReference type="Gene3D" id="1.20.1250.20">
    <property type="entry name" value="MFS general substrate transporter like domains"/>
    <property type="match status" value="1"/>
</dbReference>
<evidence type="ECO:0000313" key="11">
    <source>
        <dbReference type="Proteomes" id="UP000613177"/>
    </source>
</evidence>
<feature type="transmembrane region" description="Helical" evidence="8">
    <location>
        <begin position="286"/>
        <end position="307"/>
    </location>
</feature>
<evidence type="ECO:0000256" key="5">
    <source>
        <dbReference type="ARBA" id="ARBA00022989"/>
    </source>
</evidence>
<feature type="transmembrane region" description="Helical" evidence="8">
    <location>
        <begin position="460"/>
        <end position="480"/>
    </location>
</feature>
<evidence type="ECO:0000256" key="2">
    <source>
        <dbReference type="ARBA" id="ARBA00010992"/>
    </source>
</evidence>
<feature type="domain" description="Major facilitator superfamily (MFS) profile" evidence="9">
    <location>
        <begin position="37"/>
        <end position="484"/>
    </location>
</feature>
<dbReference type="InterPro" id="IPR050360">
    <property type="entry name" value="MFS_Sugar_Transporters"/>
</dbReference>
<comment type="caution">
    <text evidence="10">The sequence shown here is derived from an EMBL/GenBank/DDBJ whole genome shotgun (WGS) entry which is preliminary data.</text>
</comment>
<name>A0A8H7SYQ2_9FUNG</name>
<dbReference type="InterPro" id="IPR005829">
    <property type="entry name" value="Sugar_transporter_CS"/>
</dbReference>
<keyword evidence="5 8" id="KW-1133">Transmembrane helix</keyword>
<dbReference type="PROSITE" id="PS00217">
    <property type="entry name" value="SUGAR_TRANSPORT_2"/>
    <property type="match status" value="1"/>
</dbReference>
<keyword evidence="4 8" id="KW-0812">Transmembrane</keyword>
<dbReference type="FunFam" id="1.20.1250.20:FF:000134">
    <property type="entry name" value="MFS sugar transporter protein"/>
    <property type="match status" value="1"/>
</dbReference>
<evidence type="ECO:0000256" key="6">
    <source>
        <dbReference type="ARBA" id="ARBA00023136"/>
    </source>
</evidence>
<dbReference type="AlphaFoldDB" id="A0A8H7SYQ2"/>
<organism evidence="10 11">
    <name type="scientific">Thamnidium elegans</name>
    <dbReference type="NCBI Taxonomy" id="101142"/>
    <lineage>
        <taxon>Eukaryota</taxon>
        <taxon>Fungi</taxon>
        <taxon>Fungi incertae sedis</taxon>
        <taxon>Mucoromycota</taxon>
        <taxon>Mucoromycotina</taxon>
        <taxon>Mucoromycetes</taxon>
        <taxon>Mucorales</taxon>
        <taxon>Mucorineae</taxon>
        <taxon>Mucoraceae</taxon>
        <taxon>Thamnidium</taxon>
    </lineage>
</organism>
<dbReference type="InterPro" id="IPR036259">
    <property type="entry name" value="MFS_trans_sf"/>
</dbReference>
<evidence type="ECO:0000256" key="7">
    <source>
        <dbReference type="RuleBase" id="RU003346"/>
    </source>
</evidence>
<feature type="transmembrane region" description="Helical" evidence="8">
    <location>
        <begin position="39"/>
        <end position="64"/>
    </location>
</feature>
<evidence type="ECO:0000256" key="3">
    <source>
        <dbReference type="ARBA" id="ARBA00022448"/>
    </source>
</evidence>
<dbReference type="InterPro" id="IPR020846">
    <property type="entry name" value="MFS_dom"/>
</dbReference>
<dbReference type="PROSITE" id="PS50850">
    <property type="entry name" value="MFS"/>
    <property type="match status" value="1"/>
</dbReference>
<accession>A0A8H7SYQ2</accession>
<feature type="transmembrane region" description="Helical" evidence="8">
    <location>
        <begin position="133"/>
        <end position="154"/>
    </location>
</feature>
<dbReference type="GO" id="GO:0016020">
    <property type="term" value="C:membrane"/>
    <property type="evidence" value="ECO:0007669"/>
    <property type="project" value="UniProtKB-SubCell"/>
</dbReference>
<feature type="transmembrane region" description="Helical" evidence="8">
    <location>
        <begin position="107"/>
        <end position="127"/>
    </location>
</feature>
<comment type="similarity">
    <text evidence="2 7">Belongs to the major facilitator superfamily. Sugar transporter (TC 2.A.1.1) family.</text>
</comment>
<proteinExistence type="inferred from homology"/>
<evidence type="ECO:0000256" key="4">
    <source>
        <dbReference type="ARBA" id="ARBA00022692"/>
    </source>
</evidence>
<gene>
    <name evidence="10" type="ORF">INT48_002723</name>
</gene>
<feature type="transmembrane region" description="Helical" evidence="8">
    <location>
        <begin position="201"/>
        <end position="220"/>
    </location>
</feature>
<dbReference type="PANTHER" id="PTHR48022">
    <property type="entry name" value="PLASTIDIC GLUCOSE TRANSPORTER 4"/>
    <property type="match status" value="1"/>
</dbReference>
<dbReference type="EMBL" id="JAEPRE010000012">
    <property type="protein sequence ID" value="KAG2236910.1"/>
    <property type="molecule type" value="Genomic_DNA"/>
</dbReference>
<feature type="transmembrane region" description="Helical" evidence="8">
    <location>
        <begin position="166"/>
        <end position="189"/>
    </location>
</feature>
<keyword evidence="6 8" id="KW-0472">Membrane</keyword>
<dbReference type="InterPro" id="IPR005828">
    <property type="entry name" value="MFS_sugar_transport-like"/>
</dbReference>
<keyword evidence="3 7" id="KW-0813">Transport</keyword>
<feature type="transmembrane region" description="Helical" evidence="8">
    <location>
        <begin position="319"/>
        <end position="341"/>
    </location>
</feature>
<evidence type="ECO:0000256" key="8">
    <source>
        <dbReference type="SAM" id="Phobius"/>
    </source>
</evidence>
<feature type="transmembrane region" description="Helical" evidence="8">
    <location>
        <begin position="396"/>
        <end position="419"/>
    </location>
</feature>
<feature type="transmembrane region" description="Helical" evidence="8">
    <location>
        <begin position="353"/>
        <end position="376"/>
    </location>
</feature>
<dbReference type="InterPro" id="IPR003663">
    <property type="entry name" value="Sugar/inositol_transpt"/>
</dbReference>
<dbReference type="PRINTS" id="PR00171">
    <property type="entry name" value="SUGRTRNSPORT"/>
</dbReference>
<keyword evidence="11" id="KW-1185">Reference proteome</keyword>